<keyword evidence="2" id="KW-1185">Reference proteome</keyword>
<name>A0AA88H3S2_NAELO</name>
<dbReference type="Proteomes" id="UP000816034">
    <property type="component" value="Unassembled WGS sequence"/>
</dbReference>
<accession>A0AA88H3S2</accession>
<dbReference type="AlphaFoldDB" id="A0AA88H3S2"/>
<sequence>MNNIPIDIVLHMTDLLILQPQDLVNLFQINHHWKEITDQNEIFWERQLAGLFCLILSSNNDSDNKTCGNERQNITKEFKKVDSFYRKFFFNRNEMRKLLSCNSMLKGLLFQKTQQRNDFLTIIDNNEKKLNSMNIQGENNICFVKKVVTSLISLIRQQIHTDIQKRLWKINNQHNDHSNHVWKALEQYEFFKRNEYFQNEKMIRFGSTIDLHTTYFSNYWNYLLSLKLDDDESKTKSHYLQQLFLDQSILPKKNVLHKIITLLKCTCNFISQFEEHERNLECRMITFQKAIEKLFLMLCGHFRKMSLSTRIEKFIELTIETIMQVEEFSDLYLFLWVLEEQRTCIHVNLLDNYTILLKFRESQQQRFNCSTERKLQIFSYISQYYYLDPNIAAAFCRLEDVTMKMSILFSYYSAPLALPYIIPEMKAIHCEENDNAVLDLLRLCHSVFLRHGKSTIKLLKNFLHEQQPFVSVVKRLYNNIPALERKLKFYYRMCSEYLPKDKILPFLKRAYLECWNNSLLSLDATKSLTELFIDVFDLKPSNCSVDRYGKDLAEYISQWQEFSVKDAILCYQMTNEEEYRLLHIKVHPIAHFLIMQRHWGNNYGKALQVIKDEYFKQFGNDKIHVPVLITNLQEDKQLVTDDRKVKLLLKIPFNSAKIKQLKIYVKEITLRELFQDMYYGDVGNLFNC</sequence>
<gene>
    <name evidence="1" type="ORF">C9374_012663</name>
</gene>
<evidence type="ECO:0000313" key="1">
    <source>
        <dbReference type="EMBL" id="KAG2392411.1"/>
    </source>
</evidence>
<comment type="caution">
    <text evidence="1">The sequence shown here is derived from an EMBL/GenBank/DDBJ whole genome shotgun (WGS) entry which is preliminary data.</text>
</comment>
<dbReference type="EMBL" id="PYSW02000005">
    <property type="protein sequence ID" value="KAG2392411.1"/>
    <property type="molecule type" value="Genomic_DNA"/>
</dbReference>
<organism evidence="1 2">
    <name type="scientific">Naegleria lovaniensis</name>
    <name type="common">Amoeba</name>
    <dbReference type="NCBI Taxonomy" id="51637"/>
    <lineage>
        <taxon>Eukaryota</taxon>
        <taxon>Discoba</taxon>
        <taxon>Heterolobosea</taxon>
        <taxon>Tetramitia</taxon>
        <taxon>Eutetramitia</taxon>
        <taxon>Vahlkampfiidae</taxon>
        <taxon>Naegleria</taxon>
    </lineage>
</organism>
<dbReference type="GeneID" id="68105117"/>
<reference evidence="1 2" key="1">
    <citation type="journal article" date="2018" name="BMC Genomics">
        <title>The genome of Naegleria lovaniensis, the basis for a comparative approach to unravel pathogenicity factors of the human pathogenic amoeba N. fowleri.</title>
        <authorList>
            <person name="Liechti N."/>
            <person name="Schurch N."/>
            <person name="Bruggmann R."/>
            <person name="Wittwer M."/>
        </authorList>
    </citation>
    <scope>NUCLEOTIDE SEQUENCE [LARGE SCALE GENOMIC DNA]</scope>
    <source>
        <strain evidence="1 2">ATCC 30569</strain>
    </source>
</reference>
<proteinExistence type="predicted"/>
<evidence type="ECO:0008006" key="3">
    <source>
        <dbReference type="Google" id="ProtNLM"/>
    </source>
</evidence>
<protein>
    <recommendedName>
        <fullName evidence="3">F-box domain-containing protein</fullName>
    </recommendedName>
</protein>
<evidence type="ECO:0000313" key="2">
    <source>
        <dbReference type="Proteomes" id="UP000816034"/>
    </source>
</evidence>
<dbReference type="RefSeq" id="XP_044554305.1">
    <property type="nucleotide sequence ID" value="XM_044688454.1"/>
</dbReference>